<proteinExistence type="predicted"/>
<protein>
    <submittedName>
        <fullName evidence="4">Uncharacterized protein</fullName>
    </submittedName>
</protein>
<sequence length="374" mass="41483">MQMEAFLPRCYDGNNNSEDTDSESTVGAESCHPTTICDISSSSGPRTSGTEETRQTTLNIDSFYGPPPWDPLPLIHAALIHYADNGDVQTCVSILLVLGERTSEEMVDVAIQKLWFLDYLDVLDRYELWVTSAEIIKLCWIPSVSILSHQSWCTIVYAAPSAQIRAVIVWWKAFGAGVEDVVTAVIRSIYLNGSLLINTAQLDADIAAQLLGKKRMSDRETMDALLQLLRVRLISSVNSEISSFCGAVRLLTDGADTSQKKIIFVELVRHMFIYWDGFFSQFTDTITGVYPVPEEETSRIQTATEVKTLEIAGGVSANKARDFAENMAYSQDNTIDESYMLDTSCSEFTCSTLDSFLTRALKNAGVLLIRAIDE</sequence>
<dbReference type="AlphaFoldDB" id="A0A3P7GST1"/>
<reference evidence="4" key="1">
    <citation type="submission" date="2018-11" db="EMBL/GenBank/DDBJ databases">
        <authorList>
            <consortium name="Pathogen Informatics"/>
        </authorList>
    </citation>
    <scope>NUCLEOTIDE SEQUENCE [LARGE SCALE GENOMIC DNA]</scope>
</reference>
<gene>
    <name evidence="4" type="ORF">TCNE_LOCUS16902</name>
</gene>
<evidence type="ECO:0000256" key="1">
    <source>
        <dbReference type="ARBA" id="ARBA00022574"/>
    </source>
</evidence>
<feature type="region of interest" description="Disordered" evidence="3">
    <location>
        <begin position="1"/>
        <end position="28"/>
    </location>
</feature>
<dbReference type="GO" id="GO:0005829">
    <property type="term" value="C:cytosol"/>
    <property type="evidence" value="ECO:0007669"/>
    <property type="project" value="TreeGrafter"/>
</dbReference>
<dbReference type="EMBL" id="UYWY01023987">
    <property type="protein sequence ID" value="VDM48223.1"/>
    <property type="molecule type" value="Genomic_DNA"/>
</dbReference>
<feature type="compositionally biased region" description="Polar residues" evidence="3">
    <location>
        <begin position="13"/>
        <end position="27"/>
    </location>
</feature>
<dbReference type="GO" id="GO:0005774">
    <property type="term" value="C:vacuolar membrane"/>
    <property type="evidence" value="ECO:0007669"/>
    <property type="project" value="TreeGrafter"/>
</dbReference>
<dbReference type="GO" id="GO:0016239">
    <property type="term" value="P:positive regulation of macroautophagy"/>
    <property type="evidence" value="ECO:0007669"/>
    <property type="project" value="TreeGrafter"/>
</dbReference>
<dbReference type="InterPro" id="IPR037590">
    <property type="entry name" value="WDR24"/>
</dbReference>
<dbReference type="GO" id="GO:0034198">
    <property type="term" value="P:cellular response to amino acid starvation"/>
    <property type="evidence" value="ECO:0007669"/>
    <property type="project" value="TreeGrafter"/>
</dbReference>
<name>A0A3P7GST1_TOXCA</name>
<organism evidence="4">
    <name type="scientific">Toxocara canis</name>
    <name type="common">Canine roundworm</name>
    <dbReference type="NCBI Taxonomy" id="6265"/>
    <lineage>
        <taxon>Eukaryota</taxon>
        <taxon>Metazoa</taxon>
        <taxon>Ecdysozoa</taxon>
        <taxon>Nematoda</taxon>
        <taxon>Chromadorea</taxon>
        <taxon>Rhabditida</taxon>
        <taxon>Spirurina</taxon>
        <taxon>Ascaridomorpha</taxon>
        <taxon>Ascaridoidea</taxon>
        <taxon>Toxocaridae</taxon>
        <taxon>Toxocara</taxon>
    </lineage>
</organism>
<accession>A0A3P7GST1</accession>
<evidence type="ECO:0000256" key="2">
    <source>
        <dbReference type="ARBA" id="ARBA00022737"/>
    </source>
</evidence>
<evidence type="ECO:0000313" key="4">
    <source>
        <dbReference type="EMBL" id="VDM48223.1"/>
    </source>
</evidence>
<dbReference type="GO" id="GO:0061700">
    <property type="term" value="C:GATOR2 complex"/>
    <property type="evidence" value="ECO:0007669"/>
    <property type="project" value="TreeGrafter"/>
</dbReference>
<dbReference type="GO" id="GO:1904263">
    <property type="term" value="P:positive regulation of TORC1 signaling"/>
    <property type="evidence" value="ECO:0007669"/>
    <property type="project" value="TreeGrafter"/>
</dbReference>
<evidence type="ECO:0000256" key="3">
    <source>
        <dbReference type="SAM" id="MobiDB-lite"/>
    </source>
</evidence>
<dbReference type="PANTHER" id="PTHR46200">
    <property type="entry name" value="GATOR COMPLEX PROTEIN WDR24"/>
    <property type="match status" value="1"/>
</dbReference>
<keyword evidence="1" id="KW-0853">WD repeat</keyword>
<dbReference type="PANTHER" id="PTHR46200:SF1">
    <property type="entry name" value="GATOR COMPLEX PROTEIN WDR24"/>
    <property type="match status" value="1"/>
</dbReference>
<keyword evidence="2" id="KW-0677">Repeat</keyword>